<feature type="compositionally biased region" description="Polar residues" evidence="1">
    <location>
        <begin position="47"/>
        <end position="56"/>
    </location>
</feature>
<evidence type="ECO:0000313" key="3">
    <source>
        <dbReference type="Proteomes" id="UP001281761"/>
    </source>
</evidence>
<gene>
    <name evidence="2" type="ORF">BLNAU_5101</name>
</gene>
<proteinExistence type="predicted"/>
<feature type="compositionally biased region" description="Basic and acidic residues" evidence="1">
    <location>
        <begin position="33"/>
        <end position="46"/>
    </location>
</feature>
<name>A0ABQ9Y885_9EUKA</name>
<protein>
    <submittedName>
        <fullName evidence="2">Uncharacterized protein</fullName>
    </submittedName>
</protein>
<evidence type="ECO:0000256" key="1">
    <source>
        <dbReference type="SAM" id="MobiDB-lite"/>
    </source>
</evidence>
<feature type="compositionally biased region" description="Acidic residues" evidence="1">
    <location>
        <begin position="1"/>
        <end position="10"/>
    </location>
</feature>
<feature type="region of interest" description="Disordered" evidence="1">
    <location>
        <begin position="1"/>
        <end position="77"/>
    </location>
</feature>
<accession>A0ABQ9Y885</accession>
<feature type="compositionally biased region" description="Basic and acidic residues" evidence="1">
    <location>
        <begin position="11"/>
        <end position="20"/>
    </location>
</feature>
<dbReference type="EMBL" id="JARBJD010000026">
    <property type="protein sequence ID" value="KAK2959904.1"/>
    <property type="molecule type" value="Genomic_DNA"/>
</dbReference>
<keyword evidence="3" id="KW-1185">Reference proteome</keyword>
<sequence>MDDGLEQIEDEERRDNDDHSGIVPIRRSGGGGRAERGDGEEWDRSRNTSASLSSHYFSRRTPSLARHLTQRDQDAME</sequence>
<reference evidence="2 3" key="1">
    <citation type="journal article" date="2022" name="bioRxiv">
        <title>Genomics of Preaxostyla Flagellates Illuminates Evolutionary Transitions and the Path Towards Mitochondrial Loss.</title>
        <authorList>
            <person name="Novak L.V.F."/>
            <person name="Treitli S.C."/>
            <person name="Pyrih J."/>
            <person name="Halakuc P."/>
            <person name="Pipaliya S.V."/>
            <person name="Vacek V."/>
            <person name="Brzon O."/>
            <person name="Soukal P."/>
            <person name="Eme L."/>
            <person name="Dacks J.B."/>
            <person name="Karnkowska A."/>
            <person name="Elias M."/>
            <person name="Hampl V."/>
        </authorList>
    </citation>
    <scope>NUCLEOTIDE SEQUENCE [LARGE SCALE GENOMIC DNA]</scope>
    <source>
        <strain evidence="2">NAU3</strain>
        <tissue evidence="2">Gut</tissue>
    </source>
</reference>
<evidence type="ECO:0000313" key="2">
    <source>
        <dbReference type="EMBL" id="KAK2959904.1"/>
    </source>
</evidence>
<comment type="caution">
    <text evidence="2">The sequence shown here is derived from an EMBL/GenBank/DDBJ whole genome shotgun (WGS) entry which is preliminary data.</text>
</comment>
<organism evidence="2 3">
    <name type="scientific">Blattamonas nauphoetae</name>
    <dbReference type="NCBI Taxonomy" id="2049346"/>
    <lineage>
        <taxon>Eukaryota</taxon>
        <taxon>Metamonada</taxon>
        <taxon>Preaxostyla</taxon>
        <taxon>Oxymonadida</taxon>
        <taxon>Blattamonas</taxon>
    </lineage>
</organism>
<dbReference type="Proteomes" id="UP001281761">
    <property type="component" value="Unassembled WGS sequence"/>
</dbReference>